<feature type="region of interest" description="Disordered" evidence="1">
    <location>
        <begin position="34"/>
        <end position="70"/>
    </location>
</feature>
<dbReference type="AlphaFoldDB" id="A0A565CVG0"/>
<sequence>MPYPSIEALPLSKPQLETEPVLTLPLEEPCFAVDIPHPPDEVPVAASDPLLIQDTPETRESSSGIDYKSF</sequence>
<dbReference type="Proteomes" id="UP000489600">
    <property type="component" value="Unassembled WGS sequence"/>
</dbReference>
<comment type="caution">
    <text evidence="2">The sequence shown here is derived from an EMBL/GenBank/DDBJ whole genome shotgun (WGS) entry which is preliminary data.</text>
</comment>
<name>A0A565CVG0_9BRAS</name>
<gene>
    <name evidence="2" type="ORF">ANE_LOCUS27986</name>
</gene>
<dbReference type="EMBL" id="CABITT030000008">
    <property type="protein sequence ID" value="VVB17542.1"/>
    <property type="molecule type" value="Genomic_DNA"/>
</dbReference>
<accession>A0A565CVG0</accession>
<evidence type="ECO:0000313" key="3">
    <source>
        <dbReference type="Proteomes" id="UP000489600"/>
    </source>
</evidence>
<proteinExistence type="predicted"/>
<evidence type="ECO:0000313" key="2">
    <source>
        <dbReference type="EMBL" id="VVB17542.1"/>
    </source>
</evidence>
<evidence type="ECO:0000256" key="1">
    <source>
        <dbReference type="SAM" id="MobiDB-lite"/>
    </source>
</evidence>
<reference evidence="2" key="1">
    <citation type="submission" date="2019-07" db="EMBL/GenBank/DDBJ databases">
        <authorList>
            <person name="Dittberner H."/>
        </authorList>
    </citation>
    <scope>NUCLEOTIDE SEQUENCE [LARGE SCALE GENOMIC DNA]</scope>
</reference>
<protein>
    <submittedName>
        <fullName evidence="2">Uncharacterized protein</fullName>
    </submittedName>
</protein>
<organism evidence="2 3">
    <name type="scientific">Arabis nemorensis</name>
    <dbReference type="NCBI Taxonomy" id="586526"/>
    <lineage>
        <taxon>Eukaryota</taxon>
        <taxon>Viridiplantae</taxon>
        <taxon>Streptophyta</taxon>
        <taxon>Embryophyta</taxon>
        <taxon>Tracheophyta</taxon>
        <taxon>Spermatophyta</taxon>
        <taxon>Magnoliopsida</taxon>
        <taxon>eudicotyledons</taxon>
        <taxon>Gunneridae</taxon>
        <taxon>Pentapetalae</taxon>
        <taxon>rosids</taxon>
        <taxon>malvids</taxon>
        <taxon>Brassicales</taxon>
        <taxon>Brassicaceae</taxon>
        <taxon>Arabideae</taxon>
        <taxon>Arabis</taxon>
    </lineage>
</organism>
<keyword evidence="3" id="KW-1185">Reference proteome</keyword>